<name>A1BH74_CHLPD</name>
<dbReference type="eggNOG" id="ENOG5032XXI">
    <property type="taxonomic scope" value="Bacteria"/>
</dbReference>
<dbReference type="AlphaFoldDB" id="A1BH74"/>
<feature type="signal peptide" evidence="1">
    <location>
        <begin position="1"/>
        <end position="20"/>
    </location>
</feature>
<dbReference type="OrthoDB" id="1523669at2"/>
<evidence type="ECO:0000313" key="3">
    <source>
        <dbReference type="EMBL" id="ABL65751.1"/>
    </source>
</evidence>
<gene>
    <name evidence="3" type="ordered locus">Cpha266_1734</name>
</gene>
<evidence type="ECO:0000256" key="1">
    <source>
        <dbReference type="SAM" id="SignalP"/>
    </source>
</evidence>
<feature type="domain" description="DUF4412" evidence="2">
    <location>
        <begin position="46"/>
        <end position="237"/>
    </location>
</feature>
<evidence type="ECO:0000313" key="4">
    <source>
        <dbReference type="Proteomes" id="UP000008701"/>
    </source>
</evidence>
<dbReference type="RefSeq" id="WP_011745560.1">
    <property type="nucleotide sequence ID" value="NC_008639.1"/>
</dbReference>
<accession>A1BH74</accession>
<dbReference type="KEGG" id="cph:Cpha266_1734"/>
<keyword evidence="4" id="KW-1185">Reference proteome</keyword>
<reference evidence="3 4" key="1">
    <citation type="submission" date="2006-12" db="EMBL/GenBank/DDBJ databases">
        <title>Complete sequence of Chlorobium phaeobacteroides DSM 266.</title>
        <authorList>
            <consortium name="US DOE Joint Genome Institute"/>
            <person name="Copeland A."/>
            <person name="Lucas S."/>
            <person name="Lapidus A."/>
            <person name="Barry K."/>
            <person name="Detter J.C."/>
            <person name="Glavina del Rio T."/>
            <person name="Hammon N."/>
            <person name="Israni S."/>
            <person name="Pitluck S."/>
            <person name="Goltsman E."/>
            <person name="Schmutz J."/>
            <person name="Larimer F."/>
            <person name="Land M."/>
            <person name="Hauser L."/>
            <person name="Mikhailova N."/>
            <person name="Li T."/>
            <person name="Overmann J."/>
            <person name="Bryant D.A."/>
            <person name="Richardson P."/>
        </authorList>
    </citation>
    <scope>NUCLEOTIDE SEQUENCE [LARGE SCALE GENOMIC DNA]</scope>
    <source>
        <strain evidence="3 4">DSM 266</strain>
    </source>
</reference>
<dbReference type="STRING" id="290317.Cpha266_1734"/>
<organism evidence="3 4">
    <name type="scientific">Chlorobium phaeobacteroides (strain DSM 266 / SMG 266 / 2430)</name>
    <dbReference type="NCBI Taxonomy" id="290317"/>
    <lineage>
        <taxon>Bacteria</taxon>
        <taxon>Pseudomonadati</taxon>
        <taxon>Chlorobiota</taxon>
        <taxon>Chlorobiia</taxon>
        <taxon>Chlorobiales</taxon>
        <taxon>Chlorobiaceae</taxon>
        <taxon>Chlorobium/Pelodictyon group</taxon>
        <taxon>Chlorobium</taxon>
    </lineage>
</organism>
<proteinExistence type="predicted"/>
<dbReference type="HOGENOM" id="CLU_088873_0_0_10"/>
<protein>
    <recommendedName>
        <fullName evidence="2">DUF4412 domain-containing protein</fullName>
    </recommendedName>
</protein>
<keyword evidence="1" id="KW-0732">Signal</keyword>
<dbReference type="InterPro" id="IPR025524">
    <property type="entry name" value="DUF4412"/>
</dbReference>
<dbReference type="Pfam" id="PF14371">
    <property type="entry name" value="DUF4412"/>
    <property type="match status" value="1"/>
</dbReference>
<dbReference type="Proteomes" id="UP000008701">
    <property type="component" value="Chromosome"/>
</dbReference>
<sequence length="273" mass="30505" precursor="true">MRKYNTLLVFAFFAVLTLGACGDKKQNPDATSPGISTPSLPFSQPFEGVLTMKTIIPEAGSTEMKLFFAKEGVRTETSSNIKGMASGMHMVMLSPSKTPNLLYLLNESEKTYTVIDTDEMKKAAEKIKDPDGKDDAIIENLGKETINGYSCTHVRITSGKNVMEMWVSKDILDYFTYARMQSANEKNLPRFAQRMKDAGVEGFPVKIRQNQSGIVTELVNVDKKNLDASLFEVPPGYVKTESPMMNNVMPGKQSKEMEALVKKMQERMKKENQ</sequence>
<evidence type="ECO:0000259" key="2">
    <source>
        <dbReference type="Pfam" id="PF14371"/>
    </source>
</evidence>
<feature type="chain" id="PRO_5002632786" description="DUF4412 domain-containing protein" evidence="1">
    <location>
        <begin position="21"/>
        <end position="273"/>
    </location>
</feature>
<dbReference type="PROSITE" id="PS51257">
    <property type="entry name" value="PROKAR_LIPOPROTEIN"/>
    <property type="match status" value="1"/>
</dbReference>
<dbReference type="EMBL" id="CP000492">
    <property type="protein sequence ID" value="ABL65751.1"/>
    <property type="molecule type" value="Genomic_DNA"/>
</dbReference>